<dbReference type="AlphaFoldDB" id="A0A7W7KJT9"/>
<evidence type="ECO:0000313" key="2">
    <source>
        <dbReference type="Proteomes" id="UP000566995"/>
    </source>
</evidence>
<dbReference type="Proteomes" id="UP000566995">
    <property type="component" value="Unassembled WGS sequence"/>
</dbReference>
<gene>
    <name evidence="1" type="ORF">HNP46_002250</name>
</gene>
<name>A0A7W7KJT9_PSENT</name>
<evidence type="ECO:0000313" key="1">
    <source>
        <dbReference type="EMBL" id="MBB4863403.1"/>
    </source>
</evidence>
<organism evidence="1 2">
    <name type="scientific">Pseudomonas nitroreducens</name>
    <dbReference type="NCBI Taxonomy" id="46680"/>
    <lineage>
        <taxon>Bacteria</taxon>
        <taxon>Pseudomonadati</taxon>
        <taxon>Pseudomonadota</taxon>
        <taxon>Gammaproteobacteria</taxon>
        <taxon>Pseudomonadales</taxon>
        <taxon>Pseudomonadaceae</taxon>
        <taxon>Pseudomonas</taxon>
    </lineage>
</organism>
<reference evidence="1 2" key="1">
    <citation type="submission" date="2020-08" db="EMBL/GenBank/DDBJ databases">
        <title>Functional genomics of gut bacteria from endangered species of beetles.</title>
        <authorList>
            <person name="Carlos-Shanley C."/>
        </authorList>
    </citation>
    <scope>NUCLEOTIDE SEQUENCE [LARGE SCALE GENOMIC DNA]</scope>
    <source>
        <strain evidence="1 2">S00179</strain>
    </source>
</reference>
<dbReference type="EMBL" id="JACHLI010000007">
    <property type="protein sequence ID" value="MBB4863403.1"/>
    <property type="molecule type" value="Genomic_DNA"/>
</dbReference>
<dbReference type="RefSeq" id="WP_184588767.1">
    <property type="nucleotide sequence ID" value="NZ_JACHLI010000007.1"/>
</dbReference>
<sequence>MQKFRCVDVSQGAQGVFSAFEKVLDRRHGKVFAKGVGRSPGCSPDALEAACFMVLTQSHGTRVQAPGREAIALRRLSELVVF</sequence>
<protein>
    <submittedName>
        <fullName evidence="1">Uncharacterized protein</fullName>
    </submittedName>
</protein>
<comment type="caution">
    <text evidence="1">The sequence shown here is derived from an EMBL/GenBank/DDBJ whole genome shotgun (WGS) entry which is preliminary data.</text>
</comment>
<proteinExistence type="predicted"/>
<accession>A0A7W7KJT9</accession>